<proteinExistence type="inferred from homology"/>
<dbReference type="GO" id="GO:0042586">
    <property type="term" value="F:peptide deformylase activity"/>
    <property type="evidence" value="ECO:0007669"/>
    <property type="project" value="InterPro"/>
</dbReference>
<evidence type="ECO:0000256" key="1">
    <source>
        <dbReference type="ARBA" id="ARBA00010759"/>
    </source>
</evidence>
<evidence type="ECO:0008006" key="3">
    <source>
        <dbReference type="Google" id="ProtNLM"/>
    </source>
</evidence>
<dbReference type="PANTHER" id="PTHR10458:SF22">
    <property type="entry name" value="PEPTIDE DEFORMYLASE"/>
    <property type="match status" value="1"/>
</dbReference>
<dbReference type="HAMAP" id="MF_00163">
    <property type="entry name" value="Pep_deformylase"/>
    <property type="match status" value="1"/>
</dbReference>
<name>A0A382RJR6_9ZZZZ</name>
<evidence type="ECO:0000313" key="2">
    <source>
        <dbReference type="EMBL" id="SVC97395.1"/>
    </source>
</evidence>
<dbReference type="InterPro" id="IPR023635">
    <property type="entry name" value="Peptide_deformylase"/>
</dbReference>
<gene>
    <name evidence="2" type="ORF">METZ01_LOCUS350249</name>
</gene>
<reference evidence="2" key="1">
    <citation type="submission" date="2018-05" db="EMBL/GenBank/DDBJ databases">
        <authorList>
            <person name="Lanie J.A."/>
            <person name="Ng W.-L."/>
            <person name="Kazmierczak K.M."/>
            <person name="Andrzejewski T.M."/>
            <person name="Davidsen T.M."/>
            <person name="Wayne K.J."/>
            <person name="Tettelin H."/>
            <person name="Glass J.I."/>
            <person name="Rusch D."/>
            <person name="Podicherti R."/>
            <person name="Tsui H.-C.T."/>
            <person name="Winkler M.E."/>
        </authorList>
    </citation>
    <scope>NUCLEOTIDE SEQUENCE</scope>
</reference>
<accession>A0A382RJR6</accession>
<dbReference type="PIRSF" id="PIRSF004749">
    <property type="entry name" value="Pep_def"/>
    <property type="match status" value="1"/>
</dbReference>
<sequence length="174" mass="20250">MRELVLEDDPILRKRCRPFDFDNPQEDPKKLTEELFTAMVKYEGLGLSACQIGVDLKVFVMRFNGEGIACFNPRIEHYSEETTYVREGCLSYPGLFFPITRAQGINTKYSNKEGDVMSGSFVDISAKIFQHEYDHMLGKVYLEYASDYMIKNARKKQALWERKRKNNGSKTDKY</sequence>
<organism evidence="2">
    <name type="scientific">marine metagenome</name>
    <dbReference type="NCBI Taxonomy" id="408172"/>
    <lineage>
        <taxon>unclassified sequences</taxon>
        <taxon>metagenomes</taxon>
        <taxon>ecological metagenomes</taxon>
    </lineage>
</organism>
<dbReference type="AlphaFoldDB" id="A0A382RJR6"/>
<dbReference type="InterPro" id="IPR036821">
    <property type="entry name" value="Peptide_deformylase_sf"/>
</dbReference>
<dbReference type="EMBL" id="UINC01121913">
    <property type="protein sequence ID" value="SVC97395.1"/>
    <property type="molecule type" value="Genomic_DNA"/>
</dbReference>
<dbReference type="CDD" id="cd00487">
    <property type="entry name" value="Pep_deformylase"/>
    <property type="match status" value="1"/>
</dbReference>
<protein>
    <recommendedName>
        <fullName evidence="3">Peptide deformylase</fullName>
    </recommendedName>
</protein>
<dbReference type="PRINTS" id="PR01576">
    <property type="entry name" value="PDEFORMYLASE"/>
</dbReference>
<dbReference type="Pfam" id="PF01327">
    <property type="entry name" value="Pep_deformylase"/>
    <property type="match status" value="1"/>
</dbReference>
<dbReference type="PANTHER" id="PTHR10458">
    <property type="entry name" value="PEPTIDE DEFORMYLASE"/>
    <property type="match status" value="1"/>
</dbReference>
<dbReference type="Gene3D" id="3.90.45.10">
    <property type="entry name" value="Peptide deformylase"/>
    <property type="match status" value="1"/>
</dbReference>
<dbReference type="SUPFAM" id="SSF56420">
    <property type="entry name" value="Peptide deformylase"/>
    <property type="match status" value="1"/>
</dbReference>
<comment type="similarity">
    <text evidence="1">Belongs to the polypeptide deformylase family.</text>
</comment>